<feature type="compositionally biased region" description="Basic and acidic residues" evidence="1">
    <location>
        <begin position="19"/>
        <end position="35"/>
    </location>
</feature>
<dbReference type="EMBL" id="BAABKN010000034">
    <property type="protein sequence ID" value="GAA4757398.1"/>
    <property type="molecule type" value="Genomic_DNA"/>
</dbReference>
<feature type="transmembrane region" description="Helical" evidence="2">
    <location>
        <begin position="121"/>
        <end position="147"/>
    </location>
</feature>
<gene>
    <name evidence="3" type="ORF">GCM10023350_48770</name>
</gene>
<name>A0ABP8ZJ06_9ACTN</name>
<feature type="transmembrane region" description="Helical" evidence="2">
    <location>
        <begin position="204"/>
        <end position="223"/>
    </location>
</feature>
<evidence type="ECO:0000256" key="2">
    <source>
        <dbReference type="SAM" id="Phobius"/>
    </source>
</evidence>
<feature type="transmembrane region" description="Helical" evidence="2">
    <location>
        <begin position="153"/>
        <end position="170"/>
    </location>
</feature>
<organism evidence="3 4">
    <name type="scientific">Nocardioides endophyticus</name>
    <dbReference type="NCBI Taxonomy" id="1353775"/>
    <lineage>
        <taxon>Bacteria</taxon>
        <taxon>Bacillati</taxon>
        <taxon>Actinomycetota</taxon>
        <taxon>Actinomycetes</taxon>
        <taxon>Propionibacteriales</taxon>
        <taxon>Nocardioidaceae</taxon>
        <taxon>Nocardioides</taxon>
    </lineage>
</organism>
<keyword evidence="2" id="KW-1133">Transmembrane helix</keyword>
<protein>
    <submittedName>
        <fullName evidence="3">Uncharacterized protein</fullName>
    </submittedName>
</protein>
<proteinExistence type="predicted"/>
<evidence type="ECO:0000256" key="1">
    <source>
        <dbReference type="SAM" id="MobiDB-lite"/>
    </source>
</evidence>
<evidence type="ECO:0000313" key="4">
    <source>
        <dbReference type="Proteomes" id="UP001499882"/>
    </source>
</evidence>
<feature type="transmembrane region" description="Helical" evidence="2">
    <location>
        <begin position="82"/>
        <end position="100"/>
    </location>
</feature>
<evidence type="ECO:0000313" key="3">
    <source>
        <dbReference type="EMBL" id="GAA4757398.1"/>
    </source>
</evidence>
<sequence>MLALSLAGEHVGCDGEGGETSRRDDRDCGNVDHARESPSVERAAQGIERWGSALRGSCRLSAVAVRVAAVDDIVEQLTSRDAALLTWIGVAVLLIVWSMIRGGEVGQSVVSVIRAFFAPKVVGMVALVAAWLVLVVYLAACIGLWNSELLKDTIVIVIVGAFMAGFKALAVMEGKATMRQEMSSIVALVVVLQFVANLRTFPYLVELIIVPVAVLLGGMQAVANHSDEHRAARPVINGMIVVFGLSIFAWSVYRVASSLGSTEWGTVGMSFALAFWLPAALLPAIYVAALVMQYGKTMTMMKFVRSPSLGARMDFYLHHGVSLRRLNAFARTRGRVHEYARAESRDDRLAILRSPADG</sequence>
<keyword evidence="4" id="KW-1185">Reference proteome</keyword>
<comment type="caution">
    <text evidence="3">The sequence shown here is derived from an EMBL/GenBank/DDBJ whole genome shotgun (WGS) entry which is preliminary data.</text>
</comment>
<accession>A0ABP8ZJ06</accession>
<feature type="transmembrane region" description="Helical" evidence="2">
    <location>
        <begin position="273"/>
        <end position="292"/>
    </location>
</feature>
<keyword evidence="2" id="KW-0472">Membrane</keyword>
<feature type="transmembrane region" description="Helical" evidence="2">
    <location>
        <begin position="182"/>
        <end position="198"/>
    </location>
</feature>
<keyword evidence="2" id="KW-0812">Transmembrane</keyword>
<reference evidence="4" key="1">
    <citation type="journal article" date="2019" name="Int. J. Syst. Evol. Microbiol.">
        <title>The Global Catalogue of Microorganisms (GCM) 10K type strain sequencing project: providing services to taxonomists for standard genome sequencing and annotation.</title>
        <authorList>
            <consortium name="The Broad Institute Genomics Platform"/>
            <consortium name="The Broad Institute Genome Sequencing Center for Infectious Disease"/>
            <person name="Wu L."/>
            <person name="Ma J."/>
        </authorList>
    </citation>
    <scope>NUCLEOTIDE SEQUENCE [LARGE SCALE GENOMIC DNA]</scope>
    <source>
        <strain evidence="4">JCM 18532</strain>
    </source>
</reference>
<dbReference type="Proteomes" id="UP001499882">
    <property type="component" value="Unassembled WGS sequence"/>
</dbReference>
<feature type="region of interest" description="Disordered" evidence="1">
    <location>
        <begin position="12"/>
        <end position="35"/>
    </location>
</feature>
<feature type="transmembrane region" description="Helical" evidence="2">
    <location>
        <begin position="235"/>
        <end position="253"/>
    </location>
</feature>